<dbReference type="Proteomes" id="UP000095392">
    <property type="component" value="Unassembled WGS sequence"/>
</dbReference>
<accession>A0AB36FNH9</accession>
<proteinExistence type="predicted"/>
<feature type="transmembrane region" description="Helical" evidence="1">
    <location>
        <begin position="190"/>
        <end position="209"/>
    </location>
</feature>
<keyword evidence="3" id="KW-1185">Reference proteome</keyword>
<feature type="transmembrane region" description="Helical" evidence="1">
    <location>
        <begin position="21"/>
        <end position="41"/>
    </location>
</feature>
<protein>
    <submittedName>
        <fullName evidence="2">Uncharacterized protein</fullName>
    </submittedName>
</protein>
<evidence type="ECO:0000256" key="1">
    <source>
        <dbReference type="SAM" id="Phobius"/>
    </source>
</evidence>
<dbReference type="AlphaFoldDB" id="A0AB36FNH9"/>
<dbReference type="EMBL" id="MIPY01000053">
    <property type="protein sequence ID" value="OES25021.1"/>
    <property type="molecule type" value="Genomic_DNA"/>
</dbReference>
<keyword evidence="1" id="KW-0472">Membrane</keyword>
<organism evidence="2 3">
    <name type="scientific">Alteromonas macleodii</name>
    <name type="common">Pseudoalteromonas macleodii</name>
    <dbReference type="NCBI Taxonomy" id="28108"/>
    <lineage>
        <taxon>Bacteria</taxon>
        <taxon>Pseudomonadati</taxon>
        <taxon>Pseudomonadota</taxon>
        <taxon>Gammaproteobacteria</taxon>
        <taxon>Alteromonadales</taxon>
        <taxon>Alteromonadaceae</taxon>
        <taxon>Alteromonas/Salinimonas group</taxon>
        <taxon>Alteromonas</taxon>
    </lineage>
</organism>
<evidence type="ECO:0000313" key="3">
    <source>
        <dbReference type="Proteomes" id="UP000095392"/>
    </source>
</evidence>
<keyword evidence="1" id="KW-0812">Transmembrane</keyword>
<dbReference type="RefSeq" id="WP_069945676.1">
    <property type="nucleotide sequence ID" value="NZ_MIPW01000064.1"/>
</dbReference>
<evidence type="ECO:0000313" key="2">
    <source>
        <dbReference type="EMBL" id="OES25021.1"/>
    </source>
</evidence>
<name>A0AB36FNH9_ALTMA</name>
<keyword evidence="1" id="KW-1133">Transmembrane helix</keyword>
<comment type="caution">
    <text evidence="2">The sequence shown here is derived from an EMBL/GenBank/DDBJ whole genome shotgun (WGS) entry which is preliminary data.</text>
</comment>
<gene>
    <name evidence="2" type="ORF">BFV95_4489</name>
</gene>
<reference evidence="2 3" key="1">
    <citation type="submission" date="2016-09" db="EMBL/GenBank/DDBJ databases">
        <title>Draft Genome Sequence of four Alteromonas macleodii strains isolated from copper coupons and grown long-term at elevated copper levels.</title>
        <authorList>
            <person name="Cusick K."/>
            <person name="Dale J."/>
            <person name="Little B."/>
            <person name="Biffinger J."/>
        </authorList>
    </citation>
    <scope>NUCLEOTIDE SEQUENCE [LARGE SCALE GENOMIC DNA]</scope>
    <source>
        <strain evidence="2 3">KCP01</strain>
    </source>
</reference>
<sequence>MKQPSEVHVKTALIKRRLDNVRYFILSMFACVIIYYVPGALNLDYLGDPSFEDAILWSDGEQTYPANKEVIDWDKYTMGYDGRLRTKRTKSGHHFLPRFNAMAVEVELPENQHTFGLLQLAILQDEYAIAETIFPSVRSEDLPHYYLRRQYLAIALLLNEPVSDEFMAQYEHESQEKHALQEDYNYLPSFTPIVLLIITIFAVCLYLRIDQNHRIITRYVSSNTNKAGTFY</sequence>